<accession>A0A0B2V9R0</accession>
<gene>
    <name evidence="1" type="ORF">Tcan_01359</name>
</gene>
<keyword evidence="2" id="KW-1185">Reference proteome</keyword>
<proteinExistence type="predicted"/>
<comment type="caution">
    <text evidence="1">The sequence shown here is derived from an EMBL/GenBank/DDBJ whole genome shotgun (WGS) entry which is preliminary data.</text>
</comment>
<feature type="non-terminal residue" evidence="1">
    <location>
        <position position="156"/>
    </location>
</feature>
<protein>
    <submittedName>
        <fullName evidence="1">Uncharacterized protein</fullName>
    </submittedName>
</protein>
<reference evidence="1" key="1">
    <citation type="submission" date="2014-11" db="EMBL/GenBank/DDBJ databases">
        <title>Genetic blueprint of the zoonotic pathogen Toxocara canis.</title>
        <authorList>
            <person name="Zhu X.-Q."/>
            <person name="Korhonen P.K."/>
            <person name="Cai H."/>
            <person name="Young N.D."/>
            <person name="Nejsum P."/>
            <person name="von Samson-Himmelstjerna G."/>
            <person name="Boag P.R."/>
            <person name="Tan P."/>
            <person name="Li Q."/>
            <person name="Min J."/>
            <person name="Yang Y."/>
            <person name="Wang X."/>
            <person name="Fang X."/>
            <person name="Hall R.S."/>
            <person name="Hofmann A."/>
            <person name="Sternberg P.W."/>
            <person name="Jex A.R."/>
            <person name="Gasser R.B."/>
        </authorList>
    </citation>
    <scope>NUCLEOTIDE SEQUENCE [LARGE SCALE GENOMIC DNA]</scope>
    <source>
        <strain evidence="1">PN_DK_2014</strain>
    </source>
</reference>
<dbReference type="Proteomes" id="UP000031036">
    <property type="component" value="Unassembled WGS sequence"/>
</dbReference>
<organism evidence="1 2">
    <name type="scientific">Toxocara canis</name>
    <name type="common">Canine roundworm</name>
    <dbReference type="NCBI Taxonomy" id="6265"/>
    <lineage>
        <taxon>Eukaryota</taxon>
        <taxon>Metazoa</taxon>
        <taxon>Ecdysozoa</taxon>
        <taxon>Nematoda</taxon>
        <taxon>Chromadorea</taxon>
        <taxon>Rhabditida</taxon>
        <taxon>Spirurina</taxon>
        <taxon>Ascaridomorpha</taxon>
        <taxon>Ascaridoidea</taxon>
        <taxon>Toxocaridae</taxon>
        <taxon>Toxocara</taxon>
    </lineage>
</organism>
<evidence type="ECO:0000313" key="1">
    <source>
        <dbReference type="EMBL" id="KHN80201.1"/>
    </source>
</evidence>
<dbReference type="AlphaFoldDB" id="A0A0B2V9R0"/>
<dbReference type="EMBL" id="JPKZ01001757">
    <property type="protein sequence ID" value="KHN80201.1"/>
    <property type="molecule type" value="Genomic_DNA"/>
</dbReference>
<sequence length="156" mass="18240">MKILEEQIVESSPKKAPLTWWHLLHWHRSRIFHIRSRKSEKKNSVDWCILSRKCNMRQSSHLKHHHWIVAPIKQRFHFATVPTLRGAETIDAAIGEPVAQDARLCGFGESEILEQFYGDITSSHRTGVRVQESQQLNTINTKCSTCELFQQRTLFH</sequence>
<name>A0A0B2V9R0_TOXCA</name>
<evidence type="ECO:0000313" key="2">
    <source>
        <dbReference type="Proteomes" id="UP000031036"/>
    </source>
</evidence>